<dbReference type="InterPro" id="IPR001584">
    <property type="entry name" value="Integrase_cat-core"/>
</dbReference>
<evidence type="ECO:0000256" key="1">
    <source>
        <dbReference type="SAM" id="MobiDB-lite"/>
    </source>
</evidence>
<feature type="compositionally biased region" description="Basic and acidic residues" evidence="1">
    <location>
        <begin position="191"/>
        <end position="217"/>
    </location>
</feature>
<feature type="region of interest" description="Disordered" evidence="1">
    <location>
        <begin position="371"/>
        <end position="406"/>
    </location>
</feature>
<reference evidence="3" key="1">
    <citation type="submission" date="2018-02" db="EMBL/GenBank/DDBJ databases">
        <authorList>
            <person name="Cohen D.B."/>
            <person name="Kent A.D."/>
        </authorList>
    </citation>
    <scope>NUCLEOTIDE SEQUENCE</scope>
</reference>
<dbReference type="InterPro" id="IPR012337">
    <property type="entry name" value="RNaseH-like_sf"/>
</dbReference>
<feature type="region of interest" description="Disordered" evidence="1">
    <location>
        <begin position="441"/>
        <end position="460"/>
    </location>
</feature>
<dbReference type="CDD" id="cd01647">
    <property type="entry name" value="RT_LTR"/>
    <property type="match status" value="1"/>
</dbReference>
<dbReference type="InterPro" id="IPR043502">
    <property type="entry name" value="DNA/RNA_pol_sf"/>
</dbReference>
<dbReference type="SUPFAM" id="SSF53098">
    <property type="entry name" value="Ribonuclease H-like"/>
    <property type="match status" value="2"/>
</dbReference>
<sequence length="1629" mass="184142">MGEVIEEIKQEQMKSKELPWPPRLPPLKSSDHRSPALQWFLFIFNIELRKDGLEIRKLQREAPSAIGQPNKLGVEFWAQHPLQTNPAHVQPLTRRHVLQPCRLKNLPEQNSVVNSHVETESHGHSHTMGETRAPGGGHIPGGENPLSGKHVLGGEDIPIGGPQQMTLMFEMIKGMQQAQVKLVESLKKLKEANSNKEDHQNKNDNRSHEERESRNRNDAPFVTMGSAMEHISKFLDSMGPFTAHGELCLREFSKSLVDRAYTWYMVLPVGSIKTWEDMVESFCSKYFHIEEKITLVNLHSTKQLIGEDLVKYIHHFCDVSLDCHVKYHEGELVEVCIDNMLLEFRAHLENLDISWFAPLLQKARKTAISVRPQVEKGKDKKGPPQALTVSTATTASGTKQKNSTEKVYEELPPLPFTAKEMMAIFDKWVKDEVIKLPQITKQPTAEEKKDPKVHKTPFPNYKKDKNKAMVSVVIHENVSDMEVDEFAAASSSLVPVVVRTLQKSPKFKSLFNQLEYGPEAKNATTEALITIVAKSGATCFMAKAHDNHAFLEITNAITFTDEDMEVQYTLQAANVSQQKIQGSPMEVTGFGGVTEYTMGHVQLVLRVEPIVALTQFQVVNTEAPYHVLLGRPWLHKHKLVSFTYHQTPLLDWEDIKDNPEVDLRELLERKKKRKEREVEHRSPLQCIGNSEEVMMSQAESTVVKIEKSTTAEPKMTAKKELEVINLSDNPDVSKPVSISMSFSTKERKCLIDLLYEYKDVFAWDYDEMPGIDPRLVAHSLNEEPGTKPVLQPMRTFHIKVEAQITQEVKKLLATGFIEPIQHPSHAMFSFMDGFSGYNQIHMSTKDAEKTVFRTPIGNFYYTVMPFGLKNADATYQRTMTAMFHDMMHQEIEDYVDDIGVKSKRREDHLETLRKVFERCRLYKLKINPLKCDFGVSARKFLGFLVHNREIDVDPPKASAIATMKAPTSHKELKSFLGRLSYIKRFIPGLAAIQTIITKLPTVCALVVGRTLRLYLASNGEAIGALVAQEDEGGTEKPVYYVSRALRDAETRSPCTIPGEDSSSISHEVPGGVGEALLADLVDSIWTLKFDGSSTSISSGAGIVLIREDGKTIAKYFKLDFSCSNNALEYKAYITGLAIAHEMGIKHLKVIGDSNLIICQAKGVWRGNCYADALATLGSQISFEGPKVDVTINKRSVPITDLLKEEFEEQPFDTEDWRTPIKAKLMSPEGAANLKTLKDYVLIAGDLYSRLLGGVLARCVSLRETARKLTEVHEKSCEFSDGVSLYRRLQRLGYFWPNMSKEVAGLQEQCSFCQHQHECDQVYAIFVSSDWLTHFLESPFQGMWRASRQEETLPSTIESWLLLANYEERHGRFVKSCHTCQFQANLIHTHPTSLQNMATPWPFHTWGLNLIGPINPPSGGYIWILVDTEYFSKWVEAILLRKTIGAAVANFIREHIITRFGIPHKIISDNGTPFVNKNVREVLNITGSSTADPHLITPKAMDKRRQLIAWHGMDLEADADICTEARVANLESLEEARELVQVRSLQYHQKLASAYGKTLQTRIFAKGQMVLRMVDHVRRGLPSPSKFAPNWEGPYLIREAYDSGYYKLTKADDVTLADPINGKSLKRYYS</sequence>
<feature type="compositionally biased region" description="Polar residues" evidence="1">
    <location>
        <begin position="387"/>
        <end position="401"/>
    </location>
</feature>
<dbReference type="Pfam" id="PF00078">
    <property type="entry name" value="RVT_1"/>
    <property type="match status" value="1"/>
</dbReference>
<feature type="domain" description="Integrase catalytic" evidence="2">
    <location>
        <begin position="1397"/>
        <end position="1486"/>
    </location>
</feature>
<accession>A0A2N9ET32</accession>
<feature type="region of interest" description="Disordered" evidence="1">
    <location>
        <begin position="118"/>
        <end position="154"/>
    </location>
</feature>
<gene>
    <name evidence="3" type="ORF">FSB_LOCUS5591</name>
</gene>
<dbReference type="EMBL" id="OIVN01000290">
    <property type="protein sequence ID" value="SPC77709.1"/>
    <property type="molecule type" value="Genomic_DNA"/>
</dbReference>
<dbReference type="InterPro" id="IPR005162">
    <property type="entry name" value="Retrotrans_gag_dom"/>
</dbReference>
<dbReference type="Gene3D" id="3.10.10.10">
    <property type="entry name" value="HIV Type 1 Reverse Transcriptase, subunit A, domain 1"/>
    <property type="match status" value="1"/>
</dbReference>
<organism evidence="3">
    <name type="scientific">Fagus sylvatica</name>
    <name type="common">Beechnut</name>
    <dbReference type="NCBI Taxonomy" id="28930"/>
    <lineage>
        <taxon>Eukaryota</taxon>
        <taxon>Viridiplantae</taxon>
        <taxon>Streptophyta</taxon>
        <taxon>Embryophyta</taxon>
        <taxon>Tracheophyta</taxon>
        <taxon>Spermatophyta</taxon>
        <taxon>Magnoliopsida</taxon>
        <taxon>eudicotyledons</taxon>
        <taxon>Gunneridae</taxon>
        <taxon>Pentapetalae</taxon>
        <taxon>rosids</taxon>
        <taxon>fabids</taxon>
        <taxon>Fagales</taxon>
        <taxon>Fagaceae</taxon>
        <taxon>Fagus</taxon>
    </lineage>
</organism>
<dbReference type="SUPFAM" id="SSF56672">
    <property type="entry name" value="DNA/RNA polymerases"/>
    <property type="match status" value="1"/>
</dbReference>
<feature type="compositionally biased region" description="Basic and acidic residues" evidence="1">
    <location>
        <begin position="118"/>
        <end position="129"/>
    </location>
</feature>
<protein>
    <recommendedName>
        <fullName evidence="2">Integrase catalytic domain-containing protein</fullName>
    </recommendedName>
</protein>
<proteinExistence type="predicted"/>
<feature type="compositionally biased region" description="Basic and acidic residues" evidence="1">
    <location>
        <begin position="373"/>
        <end position="382"/>
    </location>
</feature>
<dbReference type="PROSITE" id="PS50994">
    <property type="entry name" value="INTEGRASE"/>
    <property type="match status" value="1"/>
</dbReference>
<dbReference type="InterPro" id="IPR050951">
    <property type="entry name" value="Retrovirus_Pol_polyprotein"/>
</dbReference>
<feature type="region of interest" description="Disordered" evidence="1">
    <location>
        <begin position="191"/>
        <end position="219"/>
    </location>
</feature>
<dbReference type="Pfam" id="PF03732">
    <property type="entry name" value="Retrotrans_gag"/>
    <property type="match status" value="1"/>
</dbReference>
<dbReference type="Pfam" id="PF13456">
    <property type="entry name" value="RVT_3"/>
    <property type="match status" value="1"/>
</dbReference>
<evidence type="ECO:0000259" key="2">
    <source>
        <dbReference type="PROSITE" id="PS50994"/>
    </source>
</evidence>
<dbReference type="PANTHER" id="PTHR37984">
    <property type="entry name" value="PROTEIN CBG26694"/>
    <property type="match status" value="1"/>
</dbReference>
<dbReference type="InterPro" id="IPR000477">
    <property type="entry name" value="RT_dom"/>
</dbReference>
<name>A0A2N9ET32_FAGSY</name>
<dbReference type="GO" id="GO:0015074">
    <property type="term" value="P:DNA integration"/>
    <property type="evidence" value="ECO:0007669"/>
    <property type="project" value="InterPro"/>
</dbReference>
<dbReference type="PANTHER" id="PTHR37984:SF5">
    <property type="entry name" value="PROTEIN NYNRIN-LIKE"/>
    <property type="match status" value="1"/>
</dbReference>
<evidence type="ECO:0000313" key="3">
    <source>
        <dbReference type="EMBL" id="SPC77709.1"/>
    </source>
</evidence>
<dbReference type="GO" id="GO:0003676">
    <property type="term" value="F:nucleic acid binding"/>
    <property type="evidence" value="ECO:0007669"/>
    <property type="project" value="InterPro"/>
</dbReference>
<dbReference type="InterPro" id="IPR002156">
    <property type="entry name" value="RNaseH_domain"/>
</dbReference>
<dbReference type="InterPro" id="IPR043128">
    <property type="entry name" value="Rev_trsase/Diguanyl_cyclase"/>
</dbReference>
<dbReference type="Gene3D" id="1.10.340.70">
    <property type="match status" value="1"/>
</dbReference>
<dbReference type="Gene3D" id="3.30.70.270">
    <property type="match status" value="2"/>
</dbReference>
<dbReference type="Gene3D" id="3.30.420.10">
    <property type="entry name" value="Ribonuclease H-like superfamily/Ribonuclease H"/>
    <property type="match status" value="2"/>
</dbReference>
<dbReference type="GO" id="GO:0004523">
    <property type="term" value="F:RNA-DNA hybrid ribonuclease activity"/>
    <property type="evidence" value="ECO:0007669"/>
    <property type="project" value="InterPro"/>
</dbReference>
<dbReference type="InterPro" id="IPR036397">
    <property type="entry name" value="RNaseH_sf"/>
</dbReference>